<protein>
    <recommendedName>
        <fullName evidence="4">CobQ/CobB/MinD/ParA nucleotide binding domain-containing protein</fullName>
    </recommendedName>
</protein>
<dbReference type="AlphaFoldDB" id="A0A191ZH50"/>
<dbReference type="EMBL" id="CP016027">
    <property type="protein sequence ID" value="ANJ67209.1"/>
    <property type="molecule type" value="Genomic_DNA"/>
</dbReference>
<feature type="compositionally biased region" description="Low complexity" evidence="3">
    <location>
        <begin position="68"/>
        <end position="84"/>
    </location>
</feature>
<dbReference type="InterPro" id="IPR027417">
    <property type="entry name" value="P-loop_NTPase"/>
</dbReference>
<gene>
    <name evidence="5" type="ORF">A9404_07270</name>
</gene>
<evidence type="ECO:0000256" key="1">
    <source>
        <dbReference type="ARBA" id="ARBA00022741"/>
    </source>
</evidence>
<evidence type="ECO:0000256" key="3">
    <source>
        <dbReference type="SAM" id="MobiDB-lite"/>
    </source>
</evidence>
<evidence type="ECO:0000256" key="2">
    <source>
        <dbReference type="ARBA" id="ARBA00022840"/>
    </source>
</evidence>
<feature type="domain" description="CobQ/CobB/MinD/ParA nucleotide binding" evidence="4">
    <location>
        <begin position="141"/>
        <end position="337"/>
    </location>
</feature>
<dbReference type="STRING" id="1860122.A9404_07270"/>
<evidence type="ECO:0000313" key="6">
    <source>
        <dbReference type="Proteomes" id="UP000078596"/>
    </source>
</evidence>
<dbReference type="GO" id="GO:0009898">
    <property type="term" value="C:cytoplasmic side of plasma membrane"/>
    <property type="evidence" value="ECO:0007669"/>
    <property type="project" value="TreeGrafter"/>
</dbReference>
<proteinExistence type="predicted"/>
<organism evidence="5 6">
    <name type="scientific">Halothiobacillus diazotrophicus</name>
    <dbReference type="NCBI Taxonomy" id="1860122"/>
    <lineage>
        <taxon>Bacteria</taxon>
        <taxon>Pseudomonadati</taxon>
        <taxon>Pseudomonadota</taxon>
        <taxon>Gammaproteobacteria</taxon>
        <taxon>Chromatiales</taxon>
        <taxon>Halothiobacillaceae</taxon>
        <taxon>Halothiobacillus</taxon>
    </lineage>
</organism>
<dbReference type="Gene3D" id="3.40.50.300">
    <property type="entry name" value="P-loop containing nucleotide triphosphate hydrolases"/>
    <property type="match status" value="1"/>
</dbReference>
<dbReference type="GO" id="GO:0016887">
    <property type="term" value="F:ATP hydrolysis activity"/>
    <property type="evidence" value="ECO:0007669"/>
    <property type="project" value="TreeGrafter"/>
</dbReference>
<dbReference type="GO" id="GO:0005524">
    <property type="term" value="F:ATP binding"/>
    <property type="evidence" value="ECO:0007669"/>
    <property type="project" value="UniProtKB-KW"/>
</dbReference>
<dbReference type="Pfam" id="PF01656">
    <property type="entry name" value="CbiA"/>
    <property type="match status" value="1"/>
</dbReference>
<keyword evidence="2" id="KW-0067">ATP-binding</keyword>
<dbReference type="Proteomes" id="UP000078596">
    <property type="component" value="Chromosome"/>
</dbReference>
<keyword evidence="6" id="KW-1185">Reference proteome</keyword>
<dbReference type="InterPro" id="IPR002586">
    <property type="entry name" value="CobQ/CobB/MinD/ParA_Nub-bd_dom"/>
</dbReference>
<dbReference type="RefSeq" id="WP_066099642.1">
    <property type="nucleotide sequence ID" value="NZ_CP016027.1"/>
</dbReference>
<keyword evidence="1" id="KW-0547">Nucleotide-binding</keyword>
<evidence type="ECO:0000313" key="5">
    <source>
        <dbReference type="EMBL" id="ANJ67209.1"/>
    </source>
</evidence>
<dbReference type="GO" id="GO:0051782">
    <property type="term" value="P:negative regulation of cell division"/>
    <property type="evidence" value="ECO:0007669"/>
    <property type="project" value="TreeGrafter"/>
</dbReference>
<dbReference type="InterPro" id="IPR050625">
    <property type="entry name" value="ParA/MinD_ATPase"/>
</dbReference>
<sequence>MLNLFSRWGKKTPNPAALKRVDPLEDVQRLYNELNLDPSGYHRFDTTPLPETSLAPKPEKTEIEAVQTEPETTTAALTTPEPETPEIAPAPVTPPLETPASAAVNPAKPIPDTKPKSFSLLSHFARNTLRTASIDAPVVGFASFSGGVGKSTLSAALATSLLSRDQRCLVLGQTLFSPLPYYLGWKTQEQDESENTVVHINQPIEAIGQSLNLFISETGSRHLVAEARNTVPKADLILYDLEASPHIIDAFASIDLLIVPLRPDINALIIINRIEQALSQMEATPRLGVFYVLNQFDEGKSLHREIRQTLKTRLGDRLLDVVIPWDDSVQEALANGRSPQAHQPDSPFARAADSLSRWLEQTASLPARA</sequence>
<feature type="region of interest" description="Disordered" evidence="3">
    <location>
        <begin position="41"/>
        <end position="84"/>
    </location>
</feature>
<dbReference type="KEGG" id="haz:A9404_07270"/>
<dbReference type="OrthoDB" id="5800655at2"/>
<evidence type="ECO:0000259" key="4">
    <source>
        <dbReference type="Pfam" id="PF01656"/>
    </source>
</evidence>
<dbReference type="PANTHER" id="PTHR43384:SF6">
    <property type="entry name" value="SEPTUM SITE-DETERMINING PROTEIN MIND HOMOLOG, CHLOROPLASTIC"/>
    <property type="match status" value="1"/>
</dbReference>
<dbReference type="PANTHER" id="PTHR43384">
    <property type="entry name" value="SEPTUM SITE-DETERMINING PROTEIN MIND HOMOLOG, CHLOROPLASTIC-RELATED"/>
    <property type="match status" value="1"/>
</dbReference>
<name>A0A191ZH50_9GAMM</name>
<dbReference type="CDD" id="cd02042">
    <property type="entry name" value="ParAB_family"/>
    <property type="match status" value="1"/>
</dbReference>
<reference evidence="5 6" key="1">
    <citation type="submission" date="2016-06" db="EMBL/GenBank/DDBJ databases">
        <title>Insight into the functional genes involving in sulfur oxidation in Pearl River water.</title>
        <authorList>
            <person name="Luo J."/>
            <person name="Tan X."/>
            <person name="Lin W."/>
        </authorList>
    </citation>
    <scope>NUCLEOTIDE SEQUENCE [LARGE SCALE GENOMIC DNA]</scope>
    <source>
        <strain evidence="5 6">LS2</strain>
    </source>
</reference>
<accession>A0A191ZH50</accession>
<dbReference type="SUPFAM" id="SSF52540">
    <property type="entry name" value="P-loop containing nucleoside triphosphate hydrolases"/>
    <property type="match status" value="1"/>
</dbReference>
<dbReference type="GO" id="GO:0005829">
    <property type="term" value="C:cytosol"/>
    <property type="evidence" value="ECO:0007669"/>
    <property type="project" value="TreeGrafter"/>
</dbReference>